<sequence length="70" mass="7744">MASNNVKKIGNHQPKVQPVQNTWEVMKPFVKFGLAATGLIAGTLITIIKNIPKPDNGKQPLLKKDKIIRI</sequence>
<dbReference type="Proteomes" id="UP001500742">
    <property type="component" value="Unassembled WGS sequence"/>
</dbReference>
<evidence type="ECO:0000256" key="1">
    <source>
        <dbReference type="SAM" id="Phobius"/>
    </source>
</evidence>
<keyword evidence="1" id="KW-1133">Transmembrane helix</keyword>
<reference evidence="3" key="1">
    <citation type="journal article" date="2019" name="Int. J. Syst. Evol. Microbiol.">
        <title>The Global Catalogue of Microorganisms (GCM) 10K type strain sequencing project: providing services to taxonomists for standard genome sequencing and annotation.</title>
        <authorList>
            <consortium name="The Broad Institute Genomics Platform"/>
            <consortium name="The Broad Institute Genome Sequencing Center for Infectious Disease"/>
            <person name="Wu L."/>
            <person name="Ma J."/>
        </authorList>
    </citation>
    <scope>NUCLEOTIDE SEQUENCE [LARGE SCALE GENOMIC DNA]</scope>
    <source>
        <strain evidence="3">JCM 16601</strain>
    </source>
</reference>
<proteinExistence type="predicted"/>
<accession>A0ABP7PWK8</accession>
<comment type="caution">
    <text evidence="2">The sequence shown here is derived from an EMBL/GenBank/DDBJ whole genome shotgun (WGS) entry which is preliminary data.</text>
</comment>
<keyword evidence="3" id="KW-1185">Reference proteome</keyword>
<gene>
    <name evidence="2" type="ORF">GCM10022210_22970</name>
</gene>
<evidence type="ECO:0000313" key="2">
    <source>
        <dbReference type="EMBL" id="GAA3972567.1"/>
    </source>
</evidence>
<name>A0ABP7PWK8_9SPHI</name>
<dbReference type="RefSeq" id="WP_259096461.1">
    <property type="nucleotide sequence ID" value="NZ_BAAAZC010000017.1"/>
</dbReference>
<protein>
    <submittedName>
        <fullName evidence="2">Uncharacterized protein</fullName>
    </submittedName>
</protein>
<keyword evidence="1" id="KW-0812">Transmembrane</keyword>
<feature type="transmembrane region" description="Helical" evidence="1">
    <location>
        <begin position="29"/>
        <end position="48"/>
    </location>
</feature>
<dbReference type="EMBL" id="BAAAZC010000017">
    <property type="protein sequence ID" value="GAA3972567.1"/>
    <property type="molecule type" value="Genomic_DNA"/>
</dbReference>
<evidence type="ECO:0000313" key="3">
    <source>
        <dbReference type="Proteomes" id="UP001500742"/>
    </source>
</evidence>
<keyword evidence="1" id="KW-0472">Membrane</keyword>
<organism evidence="2 3">
    <name type="scientific">Mucilaginibacter dorajii</name>
    <dbReference type="NCBI Taxonomy" id="692994"/>
    <lineage>
        <taxon>Bacteria</taxon>
        <taxon>Pseudomonadati</taxon>
        <taxon>Bacteroidota</taxon>
        <taxon>Sphingobacteriia</taxon>
        <taxon>Sphingobacteriales</taxon>
        <taxon>Sphingobacteriaceae</taxon>
        <taxon>Mucilaginibacter</taxon>
    </lineage>
</organism>